<gene>
    <name evidence="1" type="ORF">G5B40_03855</name>
</gene>
<dbReference type="Pfam" id="PF03069">
    <property type="entry name" value="FmdA_AmdA"/>
    <property type="match status" value="2"/>
</dbReference>
<dbReference type="RefSeq" id="WP_165095238.1">
    <property type="nucleotide sequence ID" value="NZ_CP049056.1"/>
</dbReference>
<name>A0A7L5BSQ9_9RHOB</name>
<dbReference type="InterPro" id="IPR004304">
    <property type="entry name" value="FmdA_AmdA"/>
</dbReference>
<dbReference type="PANTHER" id="PTHR31891">
    <property type="entry name" value="FORMAMIDASE C869.04-RELATED"/>
    <property type="match status" value="1"/>
</dbReference>
<protein>
    <submittedName>
        <fullName evidence="1">Acetamidase</fullName>
    </submittedName>
</protein>
<dbReference type="PANTHER" id="PTHR31891:SF1">
    <property type="entry name" value="FORMAMIDASE C869.04-RELATED"/>
    <property type="match status" value="1"/>
</dbReference>
<evidence type="ECO:0000313" key="2">
    <source>
        <dbReference type="Proteomes" id="UP000503336"/>
    </source>
</evidence>
<dbReference type="SUPFAM" id="SSF141130">
    <property type="entry name" value="Acetamidase/Formamidase-like"/>
    <property type="match status" value="1"/>
</dbReference>
<keyword evidence="2" id="KW-1185">Reference proteome</keyword>
<dbReference type="KEGG" id="hdh:G5B40_03855"/>
<reference evidence="1 2" key="1">
    <citation type="submission" date="2020-02" db="EMBL/GenBank/DDBJ databases">
        <title>complete genome sequence of Rhodobacteraceae bacterium.</title>
        <authorList>
            <person name="Park J."/>
            <person name="Kim Y.-S."/>
            <person name="Kim K.-H."/>
        </authorList>
    </citation>
    <scope>NUCLEOTIDE SEQUENCE [LARGE SCALE GENOMIC DNA]</scope>
    <source>
        <strain evidence="1 2">RR4-56</strain>
    </source>
</reference>
<sequence length="329" mass="35767">MSWIETSYMARKGVARGAETGRRHLSEADQGDYHYVYGPFVEPVMRLAPGEVVSVETLDAFGGAVKTEADLPSQVVNFPFVNPQNGPFAIEGAKVGDTLAVRIVDVEPRGPQPAGTSALIPEFGGLVATPQTAMLNKPIPEKVKKMEVTRDGVKFSDRITLPFEPFIGTLGVSPFMEAVSSLQPDYWGGNMDLPDVAPGAIIYFPVLHDDALMYVGDCHGRQGDGELCGVAVEIPAVATLHVDLLKGWPIQGVRLETEDMIMSIGSARPMEDAARMAYRDLIRWMVDDYGFDEAEAYFLCTQAGKVRVGNMVDPKYSLGASMKKSYLKG</sequence>
<dbReference type="Gene3D" id="2.60.120.580">
    <property type="entry name" value="Acetamidase/Formamidase-like domains"/>
    <property type="match status" value="1"/>
</dbReference>
<accession>A0A7L5BSQ9</accession>
<dbReference type="GO" id="GO:0016811">
    <property type="term" value="F:hydrolase activity, acting on carbon-nitrogen (but not peptide) bonds, in linear amides"/>
    <property type="evidence" value="ECO:0007669"/>
    <property type="project" value="InterPro"/>
</dbReference>
<dbReference type="EMBL" id="CP049056">
    <property type="protein sequence ID" value="QIE54650.1"/>
    <property type="molecule type" value="Genomic_DNA"/>
</dbReference>
<dbReference type="AlphaFoldDB" id="A0A7L5BSQ9"/>
<proteinExistence type="predicted"/>
<evidence type="ECO:0000313" key="1">
    <source>
        <dbReference type="EMBL" id="QIE54650.1"/>
    </source>
</evidence>
<dbReference type="Gene3D" id="3.10.28.20">
    <property type="entry name" value="Acetamidase/Formamidase-like domains"/>
    <property type="match status" value="1"/>
</dbReference>
<dbReference type="Proteomes" id="UP000503336">
    <property type="component" value="Chromosome"/>
</dbReference>
<organism evidence="1 2">
    <name type="scientific">Pikeienuella piscinae</name>
    <dbReference type="NCBI Taxonomy" id="2748098"/>
    <lineage>
        <taxon>Bacteria</taxon>
        <taxon>Pseudomonadati</taxon>
        <taxon>Pseudomonadota</taxon>
        <taxon>Alphaproteobacteria</taxon>
        <taxon>Rhodobacterales</taxon>
        <taxon>Paracoccaceae</taxon>
        <taxon>Pikeienuella</taxon>
    </lineage>
</organism>